<dbReference type="SUPFAM" id="SSF56300">
    <property type="entry name" value="Metallo-dependent phosphatases"/>
    <property type="match status" value="1"/>
</dbReference>
<organism evidence="3 4">
    <name type="scientific">Thiocystis violascens (strain ATCC 17096 / DSM 198 / 6111)</name>
    <name type="common">Chromatium violascens</name>
    <dbReference type="NCBI Taxonomy" id="765911"/>
    <lineage>
        <taxon>Bacteria</taxon>
        <taxon>Pseudomonadati</taxon>
        <taxon>Pseudomonadota</taxon>
        <taxon>Gammaproteobacteria</taxon>
        <taxon>Chromatiales</taxon>
        <taxon>Chromatiaceae</taxon>
        <taxon>Thiocystis</taxon>
    </lineage>
</organism>
<evidence type="ECO:0000313" key="4">
    <source>
        <dbReference type="Proteomes" id="UP000006062"/>
    </source>
</evidence>
<dbReference type="Proteomes" id="UP000006062">
    <property type="component" value="Chromosome"/>
</dbReference>
<feature type="region of interest" description="Disordered" evidence="1">
    <location>
        <begin position="328"/>
        <end position="350"/>
    </location>
</feature>
<protein>
    <recommendedName>
        <fullName evidence="2">Calcineurin-like phosphoesterase domain-containing protein</fullName>
    </recommendedName>
</protein>
<reference evidence="3 4" key="1">
    <citation type="submission" date="2012-06" db="EMBL/GenBank/DDBJ databases">
        <title>Complete sequence of Thiocystis violascens DSM 198.</title>
        <authorList>
            <consortium name="US DOE Joint Genome Institute"/>
            <person name="Lucas S."/>
            <person name="Han J."/>
            <person name="Lapidus A."/>
            <person name="Cheng J.-F."/>
            <person name="Goodwin L."/>
            <person name="Pitluck S."/>
            <person name="Peters L."/>
            <person name="Ovchinnikova G."/>
            <person name="Teshima H."/>
            <person name="Detter J.C."/>
            <person name="Han C."/>
            <person name="Tapia R."/>
            <person name="Land M."/>
            <person name="Hauser L."/>
            <person name="Kyrpides N."/>
            <person name="Ivanova N."/>
            <person name="Pagani I."/>
            <person name="Vogl K."/>
            <person name="Liu Z."/>
            <person name="Frigaard N.-U."/>
            <person name="Bryant D."/>
            <person name="Woyke T."/>
        </authorList>
    </citation>
    <scope>NUCLEOTIDE SEQUENCE [LARGE SCALE GENOMIC DNA]</scope>
    <source>
        <strain evidence="4">ATCC 17096 / DSM 198 / 6111</strain>
    </source>
</reference>
<dbReference type="InterPro" id="IPR029052">
    <property type="entry name" value="Metallo-depent_PP-like"/>
</dbReference>
<evidence type="ECO:0000259" key="2">
    <source>
        <dbReference type="Pfam" id="PF00149"/>
    </source>
</evidence>
<sequence>MQPFRLMVIDDELASRRKQYERVFSKPDFDTVFVGTPAELRDNINRPVDGYCVDVFLDSGDWHGRNAASLLSNELLDRPRPAPVFLVSRHWGDPSAMALVSEANRIPDAAVVRYLAWTEFEEVAKKPAAKEPAKQREGALRNKILDDLTTWHGWSTFRPGPDDPIRILTLADMQFGDKNTAPDAIFSEHWIAKALNRDGLIPDLVVLAGDLAFGGSPAEYGLARNRLVDDLLTYMWGANRFDKMRDRLILTPGNHDVNLRFAACDGYGFDLHSGKLKEISGASLSGSKPDSRSDGSWRKLHSDYALDPFRHFARELRGCRQNQTVVVNRRSRMRASASQTQVSETAGRRS</sequence>
<dbReference type="HOGENOM" id="CLU_792110_0_0_6"/>
<dbReference type="Pfam" id="PF00149">
    <property type="entry name" value="Metallophos"/>
    <property type="match status" value="1"/>
</dbReference>
<gene>
    <name evidence="3" type="ordered locus">Thivi_1456</name>
</gene>
<evidence type="ECO:0000313" key="3">
    <source>
        <dbReference type="EMBL" id="AFL73461.1"/>
    </source>
</evidence>
<feature type="domain" description="Calcineurin-like phosphoesterase" evidence="2">
    <location>
        <begin position="166"/>
        <end position="266"/>
    </location>
</feature>
<dbReference type="Gene3D" id="3.60.21.10">
    <property type="match status" value="1"/>
</dbReference>
<evidence type="ECO:0000256" key="1">
    <source>
        <dbReference type="SAM" id="MobiDB-lite"/>
    </source>
</evidence>
<proteinExistence type="predicted"/>
<dbReference type="GO" id="GO:0016787">
    <property type="term" value="F:hydrolase activity"/>
    <property type="evidence" value="ECO:0007669"/>
    <property type="project" value="InterPro"/>
</dbReference>
<name>I3Y8Z3_THIV6</name>
<dbReference type="KEGG" id="tvi:Thivi_1456"/>
<dbReference type="eggNOG" id="COG1409">
    <property type="taxonomic scope" value="Bacteria"/>
</dbReference>
<dbReference type="STRING" id="765911.Thivi_1456"/>
<dbReference type="InterPro" id="IPR004843">
    <property type="entry name" value="Calcineurin-like_PHP"/>
</dbReference>
<dbReference type="EMBL" id="CP003154">
    <property type="protein sequence ID" value="AFL73461.1"/>
    <property type="molecule type" value="Genomic_DNA"/>
</dbReference>
<accession>I3Y8Z3</accession>
<keyword evidence="4" id="KW-1185">Reference proteome</keyword>
<dbReference type="AlphaFoldDB" id="I3Y8Z3"/>